<evidence type="ECO:0000259" key="2">
    <source>
        <dbReference type="Pfam" id="PF00501"/>
    </source>
</evidence>
<dbReference type="AlphaFoldDB" id="A0A3N6MST8"/>
<dbReference type="OrthoDB" id="37928at2157"/>
<dbReference type="SUPFAM" id="SSF56801">
    <property type="entry name" value="Acetyl-CoA synthetase-like"/>
    <property type="match status" value="1"/>
</dbReference>
<dbReference type="InterPro" id="IPR042099">
    <property type="entry name" value="ANL_N_sf"/>
</dbReference>
<evidence type="ECO:0000313" key="5">
    <source>
        <dbReference type="Proteomes" id="UP000281431"/>
    </source>
</evidence>
<proteinExistence type="predicted"/>
<dbReference type="Gene3D" id="3.30.300.30">
    <property type="match status" value="1"/>
</dbReference>
<feature type="domain" description="AMP-dependent synthetase/ligase" evidence="2">
    <location>
        <begin position="74"/>
        <end position="298"/>
    </location>
</feature>
<name>A0A3N6MST8_NATCH</name>
<feature type="domain" description="AMP-dependent ligase C-terminal" evidence="3">
    <location>
        <begin position="349"/>
        <end position="438"/>
    </location>
</feature>
<dbReference type="InterPro" id="IPR000873">
    <property type="entry name" value="AMP-dep_synth/lig_dom"/>
</dbReference>
<dbReference type="Pfam" id="PF14535">
    <property type="entry name" value="AMP-binding_C_2"/>
    <property type="match status" value="1"/>
</dbReference>
<keyword evidence="5" id="KW-1185">Reference proteome</keyword>
<gene>
    <name evidence="4" type="ORF">EA472_14295</name>
</gene>
<dbReference type="Gene3D" id="3.40.50.12780">
    <property type="entry name" value="N-terminal domain of ligase-like"/>
    <property type="match status" value="1"/>
</dbReference>
<dbReference type="PANTHER" id="PTHR43845:SF1">
    <property type="entry name" value="BLR5969 PROTEIN"/>
    <property type="match status" value="1"/>
</dbReference>
<reference evidence="4 5" key="1">
    <citation type="submission" date="2018-10" db="EMBL/GenBank/DDBJ databases">
        <title>Natrarchaeobius chitinivorans gen. nov., sp. nov., and Natrarchaeobius haloalkaliphilus sp. nov., alkaliphilic, chitin-utilizing haloarchaea from hypersaline alkaline lakes.</title>
        <authorList>
            <person name="Sorokin D.Y."/>
            <person name="Elcheninov A.G."/>
            <person name="Kostrikina N.A."/>
            <person name="Bale N.J."/>
            <person name="Sinninghe Damste J.S."/>
            <person name="Khijniak T.V."/>
            <person name="Kublanov I.V."/>
            <person name="Toshchakov S.V."/>
        </authorList>
    </citation>
    <scope>NUCLEOTIDE SEQUENCE [LARGE SCALE GENOMIC DNA]</scope>
    <source>
        <strain evidence="4 5">AArcht7</strain>
    </source>
</reference>
<keyword evidence="4" id="KW-0436">Ligase</keyword>
<protein>
    <submittedName>
        <fullName evidence="4">Phenylacetate--CoA ligase family protein</fullName>
    </submittedName>
</protein>
<accession>A0A3N6MST8</accession>
<feature type="region of interest" description="Disordered" evidence="1">
    <location>
        <begin position="66"/>
        <end position="87"/>
    </location>
</feature>
<dbReference type="InterPro" id="IPR028154">
    <property type="entry name" value="AMP-dep_Lig_C"/>
</dbReference>
<dbReference type="Pfam" id="PF00501">
    <property type="entry name" value="AMP-binding"/>
    <property type="match status" value="1"/>
</dbReference>
<organism evidence="4 5">
    <name type="scientific">Natrarchaeobius chitinivorans</name>
    <dbReference type="NCBI Taxonomy" id="1679083"/>
    <lineage>
        <taxon>Archaea</taxon>
        <taxon>Methanobacteriati</taxon>
        <taxon>Methanobacteriota</taxon>
        <taxon>Stenosarchaea group</taxon>
        <taxon>Halobacteria</taxon>
        <taxon>Halobacteriales</taxon>
        <taxon>Natrialbaceae</taxon>
        <taxon>Natrarchaeobius</taxon>
    </lineage>
</organism>
<evidence type="ECO:0000259" key="3">
    <source>
        <dbReference type="Pfam" id="PF14535"/>
    </source>
</evidence>
<dbReference type="GO" id="GO:0016874">
    <property type="term" value="F:ligase activity"/>
    <property type="evidence" value="ECO:0007669"/>
    <property type="project" value="UniProtKB-KW"/>
</dbReference>
<dbReference type="InterPro" id="IPR045851">
    <property type="entry name" value="AMP-bd_C_sf"/>
</dbReference>
<sequence>MSHTEEGAEPPSWTSILESHERTLGEQIAYLAENSEYYRRKFDEWEIDPGAIRTLEDLARVPFTTKDDERRCQRETDPSQPLGAHQAAPTDELALTLSSSGTTGTPTYFGLTTQDRADWETLVAKAARTMGVRADDTVVHAIGRPIVPGGLPYINGFARVGANVVPAGGGSSEQLLTVLADLSPDVLHSTPSHLEYLVDRAPEILGHGLEELGIRILVGGGEPGFGNPEIRERVRQGWGVDGIRDVMGIGDVSGAVAAECPEEGGAHFIADGHVHPELIDPETGDRRPFEAGAEGELVYTPLRREATPLLRFRSGDYVRVLGMDCDCGLRTPRLRVVGRSDDMLIYKAKNVYPEAIREVVADVDGVTPRMKVVLPHEEKVAFTEPIPIRVGRDGTAGRTDDAIVDDVTSAVRNRLGVRVEPTLVPAEEIEQSEYKTDLVDVEGGPR</sequence>
<dbReference type="EMBL" id="REFZ01000009">
    <property type="protein sequence ID" value="RQG99391.1"/>
    <property type="molecule type" value="Genomic_DNA"/>
</dbReference>
<evidence type="ECO:0000256" key="1">
    <source>
        <dbReference type="SAM" id="MobiDB-lite"/>
    </source>
</evidence>
<dbReference type="Proteomes" id="UP000281431">
    <property type="component" value="Unassembled WGS sequence"/>
</dbReference>
<evidence type="ECO:0000313" key="4">
    <source>
        <dbReference type="EMBL" id="RQG99391.1"/>
    </source>
</evidence>
<feature type="compositionally biased region" description="Basic and acidic residues" evidence="1">
    <location>
        <begin position="66"/>
        <end position="77"/>
    </location>
</feature>
<dbReference type="PANTHER" id="PTHR43845">
    <property type="entry name" value="BLR5969 PROTEIN"/>
    <property type="match status" value="1"/>
</dbReference>
<comment type="caution">
    <text evidence="4">The sequence shown here is derived from an EMBL/GenBank/DDBJ whole genome shotgun (WGS) entry which is preliminary data.</text>
</comment>